<evidence type="ECO:0000313" key="4">
    <source>
        <dbReference type="Proteomes" id="UP001500839"/>
    </source>
</evidence>
<dbReference type="Pfam" id="PF04296">
    <property type="entry name" value="YlxR"/>
    <property type="match status" value="1"/>
</dbReference>
<gene>
    <name evidence="3" type="ORF">GCM10023353_22700</name>
</gene>
<dbReference type="PANTHER" id="PTHR34215:SF1">
    <property type="entry name" value="YLXR DOMAIN-CONTAINING PROTEIN"/>
    <property type="match status" value="1"/>
</dbReference>
<evidence type="ECO:0000259" key="2">
    <source>
        <dbReference type="Pfam" id="PF04296"/>
    </source>
</evidence>
<protein>
    <recommendedName>
        <fullName evidence="2">YlxR domain-containing protein</fullName>
    </recommendedName>
</protein>
<dbReference type="SUPFAM" id="SSF64376">
    <property type="entry name" value="YlxR-like"/>
    <property type="match status" value="1"/>
</dbReference>
<accession>A0ABP9CT27</accession>
<dbReference type="EMBL" id="BAABKQ010000001">
    <property type="protein sequence ID" value="GAA4816109.1"/>
    <property type="molecule type" value="Genomic_DNA"/>
</dbReference>
<dbReference type="InterPro" id="IPR037465">
    <property type="entry name" value="YlxR"/>
</dbReference>
<dbReference type="InterPro" id="IPR007393">
    <property type="entry name" value="YlxR_dom"/>
</dbReference>
<dbReference type="InterPro" id="IPR035931">
    <property type="entry name" value="YlxR-like_sf"/>
</dbReference>
<comment type="caution">
    <text evidence="3">The sequence shown here is derived from an EMBL/GenBank/DDBJ whole genome shotgun (WGS) entry which is preliminary data.</text>
</comment>
<proteinExistence type="predicted"/>
<evidence type="ECO:0000256" key="1">
    <source>
        <dbReference type="SAM" id="MobiDB-lite"/>
    </source>
</evidence>
<reference evidence="4" key="1">
    <citation type="journal article" date="2019" name="Int. J. Syst. Evol. Microbiol.">
        <title>The Global Catalogue of Microorganisms (GCM) 10K type strain sequencing project: providing services to taxonomists for standard genome sequencing and annotation.</title>
        <authorList>
            <consortium name="The Broad Institute Genomics Platform"/>
            <consortium name="The Broad Institute Genome Sequencing Center for Infectious Disease"/>
            <person name="Wu L."/>
            <person name="Ma J."/>
        </authorList>
    </citation>
    <scope>NUCLEOTIDE SEQUENCE [LARGE SCALE GENOMIC DNA]</scope>
    <source>
        <strain evidence="4">JCM 18542</strain>
    </source>
</reference>
<dbReference type="PANTHER" id="PTHR34215">
    <property type="entry name" value="BLL0784 PROTEIN"/>
    <property type="match status" value="1"/>
</dbReference>
<dbReference type="Gene3D" id="3.30.1230.10">
    <property type="entry name" value="YlxR-like"/>
    <property type="match status" value="1"/>
</dbReference>
<sequence length="123" mass="13538">MARFGMEARHRSGGSAAPVRTCVGCRGRESRSDLLRVVFRPGREAKAGVSAPHDAAAASVVPDPRRRLPGRGAWIHPTWECMRAAERRRAFARALRVRGNPDTRPLVEYMAHTTPVRDGADGR</sequence>
<keyword evidence="4" id="KW-1185">Reference proteome</keyword>
<evidence type="ECO:0000313" key="3">
    <source>
        <dbReference type="EMBL" id="GAA4816109.1"/>
    </source>
</evidence>
<name>A0ABP9CT27_9ACTN</name>
<feature type="domain" description="YlxR" evidence="2">
    <location>
        <begin position="20"/>
        <end position="100"/>
    </location>
</feature>
<organism evidence="3 4">
    <name type="scientific">Tomitella cavernea</name>
    <dbReference type="NCBI Taxonomy" id="1387982"/>
    <lineage>
        <taxon>Bacteria</taxon>
        <taxon>Bacillati</taxon>
        <taxon>Actinomycetota</taxon>
        <taxon>Actinomycetes</taxon>
        <taxon>Mycobacteriales</taxon>
        <taxon>Tomitella</taxon>
    </lineage>
</organism>
<dbReference type="Proteomes" id="UP001500839">
    <property type="component" value="Unassembled WGS sequence"/>
</dbReference>
<feature type="region of interest" description="Disordered" evidence="1">
    <location>
        <begin position="45"/>
        <end position="69"/>
    </location>
</feature>